<accession>A0ABQ4YDX1</accession>
<protein>
    <submittedName>
        <fullName evidence="1">Uncharacterized protein</fullName>
    </submittedName>
</protein>
<sequence>MQSLSSSGSLKSLAVLTDQLTKQTSNSGQKDLVFVKSCYEDSNVSKLNVERPWLSEAEGFNLPNNDIGRILPPESQVNATNSLVTDYDSSEESTLVCSILLPPLEKLSSPEPQIGPNTIKLILRSFLTRKVETSKGVIINCHTPPRRKREA</sequence>
<comment type="caution">
    <text evidence="1">The sequence shown here is derived from an EMBL/GenBank/DDBJ whole genome shotgun (WGS) entry which is preliminary data.</text>
</comment>
<proteinExistence type="predicted"/>
<evidence type="ECO:0000313" key="2">
    <source>
        <dbReference type="Proteomes" id="UP001151760"/>
    </source>
</evidence>
<reference evidence="1" key="1">
    <citation type="journal article" date="2022" name="Int. J. Mol. Sci.">
        <title>Draft Genome of Tanacetum Coccineum: Genomic Comparison of Closely Related Tanacetum-Family Plants.</title>
        <authorList>
            <person name="Yamashiro T."/>
            <person name="Shiraishi A."/>
            <person name="Nakayama K."/>
            <person name="Satake H."/>
        </authorList>
    </citation>
    <scope>NUCLEOTIDE SEQUENCE</scope>
</reference>
<dbReference type="Proteomes" id="UP001151760">
    <property type="component" value="Unassembled WGS sequence"/>
</dbReference>
<dbReference type="EMBL" id="BQNB010010282">
    <property type="protein sequence ID" value="GJS75145.1"/>
    <property type="molecule type" value="Genomic_DNA"/>
</dbReference>
<name>A0ABQ4YDX1_9ASTR</name>
<organism evidence="1 2">
    <name type="scientific">Tanacetum coccineum</name>
    <dbReference type="NCBI Taxonomy" id="301880"/>
    <lineage>
        <taxon>Eukaryota</taxon>
        <taxon>Viridiplantae</taxon>
        <taxon>Streptophyta</taxon>
        <taxon>Embryophyta</taxon>
        <taxon>Tracheophyta</taxon>
        <taxon>Spermatophyta</taxon>
        <taxon>Magnoliopsida</taxon>
        <taxon>eudicotyledons</taxon>
        <taxon>Gunneridae</taxon>
        <taxon>Pentapetalae</taxon>
        <taxon>asterids</taxon>
        <taxon>campanulids</taxon>
        <taxon>Asterales</taxon>
        <taxon>Asteraceae</taxon>
        <taxon>Asteroideae</taxon>
        <taxon>Anthemideae</taxon>
        <taxon>Anthemidinae</taxon>
        <taxon>Tanacetum</taxon>
    </lineage>
</organism>
<evidence type="ECO:0000313" key="1">
    <source>
        <dbReference type="EMBL" id="GJS75145.1"/>
    </source>
</evidence>
<reference evidence="1" key="2">
    <citation type="submission" date="2022-01" db="EMBL/GenBank/DDBJ databases">
        <authorList>
            <person name="Yamashiro T."/>
            <person name="Shiraishi A."/>
            <person name="Satake H."/>
            <person name="Nakayama K."/>
        </authorList>
    </citation>
    <scope>NUCLEOTIDE SEQUENCE</scope>
</reference>
<keyword evidence="2" id="KW-1185">Reference proteome</keyword>
<gene>
    <name evidence="1" type="ORF">Tco_0725026</name>
</gene>